<proteinExistence type="predicted"/>
<organism evidence="1 2">
    <name type="scientific">Citrobacter farmeri</name>
    <dbReference type="NCBI Taxonomy" id="67824"/>
    <lineage>
        <taxon>Bacteria</taxon>
        <taxon>Pseudomonadati</taxon>
        <taxon>Pseudomonadota</taxon>
        <taxon>Gammaproteobacteria</taxon>
        <taxon>Enterobacterales</taxon>
        <taxon>Enterobacteriaceae</taxon>
        <taxon>Citrobacter</taxon>
    </lineage>
</organism>
<sequence>MTFAVNYRQNRRADAGVTLISGIWFCGLLNYILPNHGGAGLNLPQNLLAWSVMALIGLWCLYRLPEKREVALPSGTLLVMAGILLWSLPLLWTPRADWRLNALPRVLALWGMAGFWLLLLYATSGIRLRARWLLILVTAALMQAGWAVWQFFQPDVLAGGRPYGSFQQVNVLASFIATGVVCALWLFLHNRRYRWVSAVAVLILPAVLVILQSRAGSLGAASGVILLSLSKWPQQKRRITNACLLITAGIGIGLAGLHLINVIYPDFSVIVDKENSTSARIYMLKLTWQLILTHPIMGCGYGSFESLFGQLAQITPPGLEADTMQYPHNELLYAWVEGGIVAVIGILLIVVGILKRLWGKGGTKYAGVALLLPLAIHTNLEYPLYQSATHCLTLIMLLVISGRQIVTTHEDEIKQPYRVWRIPAGILTVAILLFMITGLQTQARITKIEQQGLMPLAVNEQAELKALLNPYSQYERLEFDRHVAMLLKFNLTRDPALLEQFRHWAEAYLELHNDPSVYASLLMIARAYHQPNAENICQQAKGRWLSDPRFVCAEKK</sequence>
<dbReference type="EMBL" id="CP022695">
    <property type="protein sequence ID" value="AST82365.1"/>
    <property type="molecule type" value="Genomic_DNA"/>
</dbReference>
<name>A0ACA8DDK2_9ENTR</name>
<evidence type="ECO:0000313" key="1">
    <source>
        <dbReference type="EMBL" id="AST82365.1"/>
    </source>
</evidence>
<accession>A0ACA8DDK2</accession>
<protein>
    <submittedName>
        <fullName evidence="1">O-antigen polymerase</fullName>
    </submittedName>
</protein>
<gene>
    <name evidence="1" type="ORF">CI104_22750</name>
</gene>
<dbReference type="Proteomes" id="UP000215286">
    <property type="component" value="Chromosome"/>
</dbReference>
<reference evidence="1" key="1">
    <citation type="submission" date="2017-08" db="EMBL/GenBank/DDBJ databases">
        <title>Real-time genomic and epidemiological investigation of a multi-institutional outbreak of KPC-producing Enterobacteriaceae reveals complex transmission dynamics and informs management responses.</title>
        <authorList>
            <person name="Kwong J.C."/>
            <person name="Lane C."/>
            <person name="Romanes F."/>
            <person name="Goncalves da Silva A."/>
            <person name="Easton M."/>
            <person name="Cronin K."/>
            <person name="Waters M.J."/>
            <person name="Tomita T."/>
            <person name="Stevens K."/>
            <person name="Schultz M.B."/>
            <person name="Baines S.L."/>
            <person name="Sherry N.L."/>
            <person name="Carter G."/>
            <person name="Mu A."/>
            <person name="Sait M."/>
            <person name="Ballard S.A."/>
            <person name="Seemann T."/>
            <person name="Stinear T.P."/>
            <person name="Howden B.P."/>
        </authorList>
    </citation>
    <scope>NUCLEOTIDE SEQUENCE</scope>
    <source>
        <strain evidence="1">AUSMDU00008141</strain>
    </source>
</reference>
<keyword evidence="2" id="KW-1185">Reference proteome</keyword>
<evidence type="ECO:0000313" key="2">
    <source>
        <dbReference type="Proteomes" id="UP000215286"/>
    </source>
</evidence>